<gene>
    <name evidence="4" type="ORF">QO001_002778</name>
</gene>
<dbReference type="GO" id="GO:0003677">
    <property type="term" value="F:DNA binding"/>
    <property type="evidence" value="ECO:0007669"/>
    <property type="project" value="UniProtKB-UniRule"/>
</dbReference>
<accession>A0AAJ1TS03</accession>
<keyword evidence="1 4" id="KW-0238">DNA-binding</keyword>
<sequence length="184" mass="18970">MTTPLRMTVEVTEDGEMMLPAEIRSALGLTGAGQVILARDEDGIRITTRDQIVKRVQALAAPYLRGAGSLADELIAECRAEVAREDAEDAANRAARQRPGLDLAGAGKPGDAGGGAGERDHPTLDVAHRPGEHACGLDQAGVGQAAGEGSGGDQGAGLATRPAWNWPPSVRVTVPALSRVPVRA</sequence>
<protein>
    <submittedName>
        <fullName evidence="4">Bifunctional DNA-binding transcriptional regulator/antitoxin component of YhaV-PrlF toxin-antitoxin module</fullName>
    </submittedName>
</protein>
<reference evidence="4" key="1">
    <citation type="submission" date="2023-07" db="EMBL/GenBank/DDBJ databases">
        <title>Genomic Encyclopedia of Type Strains, Phase IV (KMG-IV): sequencing the most valuable type-strain genomes for metagenomic binning, comparative biology and taxonomic classification.</title>
        <authorList>
            <person name="Goeker M."/>
        </authorList>
    </citation>
    <scope>NUCLEOTIDE SEQUENCE</scope>
    <source>
        <strain evidence="4">DSM 19569</strain>
    </source>
</reference>
<feature type="domain" description="SpoVT-AbrB" evidence="3">
    <location>
        <begin position="6"/>
        <end position="51"/>
    </location>
</feature>
<evidence type="ECO:0000256" key="2">
    <source>
        <dbReference type="SAM" id="MobiDB-lite"/>
    </source>
</evidence>
<dbReference type="SUPFAM" id="SSF89447">
    <property type="entry name" value="AbrB/MazE/MraZ-like"/>
    <property type="match status" value="1"/>
</dbReference>
<feature type="compositionally biased region" description="Gly residues" evidence="2">
    <location>
        <begin position="144"/>
        <end position="155"/>
    </location>
</feature>
<dbReference type="InterPro" id="IPR007159">
    <property type="entry name" value="SpoVT-AbrB_dom"/>
</dbReference>
<comment type="caution">
    <text evidence="4">The sequence shown here is derived from an EMBL/GenBank/DDBJ whole genome shotgun (WGS) entry which is preliminary data.</text>
</comment>
<dbReference type="InterPro" id="IPR037914">
    <property type="entry name" value="SpoVT-AbrB_sf"/>
</dbReference>
<evidence type="ECO:0000313" key="5">
    <source>
        <dbReference type="Proteomes" id="UP001223420"/>
    </source>
</evidence>
<feature type="compositionally biased region" description="Basic and acidic residues" evidence="2">
    <location>
        <begin position="117"/>
        <end position="132"/>
    </location>
</feature>
<dbReference type="PROSITE" id="PS51740">
    <property type="entry name" value="SPOVT_ABRB"/>
    <property type="match status" value="1"/>
</dbReference>
<dbReference type="EMBL" id="JAUSWL010000004">
    <property type="protein sequence ID" value="MDQ0543849.1"/>
    <property type="molecule type" value="Genomic_DNA"/>
</dbReference>
<proteinExistence type="predicted"/>
<name>A0AAJ1TS03_9HYPH</name>
<evidence type="ECO:0000313" key="4">
    <source>
        <dbReference type="EMBL" id="MDQ0543849.1"/>
    </source>
</evidence>
<dbReference type="AlphaFoldDB" id="A0AAJ1TS03"/>
<evidence type="ECO:0000259" key="3">
    <source>
        <dbReference type="PROSITE" id="PS51740"/>
    </source>
</evidence>
<dbReference type="Proteomes" id="UP001223420">
    <property type="component" value="Unassembled WGS sequence"/>
</dbReference>
<feature type="compositionally biased region" description="Gly residues" evidence="2">
    <location>
        <begin position="107"/>
        <end position="116"/>
    </location>
</feature>
<feature type="region of interest" description="Disordered" evidence="2">
    <location>
        <begin position="85"/>
        <end position="166"/>
    </location>
</feature>
<evidence type="ECO:0000256" key="1">
    <source>
        <dbReference type="PROSITE-ProRule" id="PRU01076"/>
    </source>
</evidence>
<dbReference type="RefSeq" id="WP_230366369.1">
    <property type="nucleotide sequence ID" value="NZ_JAJALK010000005.1"/>
</dbReference>
<organism evidence="4 5">
    <name type="scientific">Methylobacterium brachiatum</name>
    <dbReference type="NCBI Taxonomy" id="269660"/>
    <lineage>
        <taxon>Bacteria</taxon>
        <taxon>Pseudomonadati</taxon>
        <taxon>Pseudomonadota</taxon>
        <taxon>Alphaproteobacteria</taxon>
        <taxon>Hyphomicrobiales</taxon>
        <taxon>Methylobacteriaceae</taxon>
        <taxon>Methylobacterium</taxon>
    </lineage>
</organism>